<dbReference type="HOGENOM" id="CLU_110248_1_0_5"/>
<dbReference type="OrthoDB" id="982480at2"/>
<dbReference type="Proteomes" id="UP000009286">
    <property type="component" value="Chromosome"/>
</dbReference>
<sequence length="135" mass="14731">MSADFRRQLNKAYEEKVLGTQEKVTRLIALKVFNNIVENTPVDTGRARANWNIDLNTVDVSLVDPSGMEGGSYDGTEKALPVIGSYKLNDTIYISNNLPYIRPLNDGSSTKAPAGFVDAAVQIGVRQGKELAKQS</sequence>
<name>G2KMV8_MICAA</name>
<evidence type="ECO:0000313" key="1">
    <source>
        <dbReference type="EMBL" id="AEP08890.1"/>
    </source>
</evidence>
<protein>
    <recommendedName>
        <fullName evidence="3">HK97 gp10 family phage protein</fullName>
    </recommendedName>
</protein>
<gene>
    <name evidence="1" type="ordered locus">MICA_553</name>
</gene>
<accession>G2KMV8</accession>
<dbReference type="EMBL" id="CP002382">
    <property type="protein sequence ID" value="AEP08890.1"/>
    <property type="molecule type" value="Genomic_DNA"/>
</dbReference>
<proteinExistence type="predicted"/>
<keyword evidence="2" id="KW-1185">Reference proteome</keyword>
<dbReference type="RefSeq" id="WP_014102113.1">
    <property type="nucleotide sequence ID" value="NC_016026.1"/>
</dbReference>
<evidence type="ECO:0008006" key="3">
    <source>
        <dbReference type="Google" id="ProtNLM"/>
    </source>
</evidence>
<dbReference type="STRING" id="856793.MICA_553"/>
<evidence type="ECO:0000313" key="2">
    <source>
        <dbReference type="Proteomes" id="UP000009286"/>
    </source>
</evidence>
<dbReference type="KEGG" id="mai:MICA_553"/>
<dbReference type="AlphaFoldDB" id="G2KMV8"/>
<organism evidence="1 2">
    <name type="scientific">Micavibrio aeruginosavorus (strain ARL-13)</name>
    <dbReference type="NCBI Taxonomy" id="856793"/>
    <lineage>
        <taxon>Bacteria</taxon>
        <taxon>Pseudomonadati</taxon>
        <taxon>Bdellovibrionota</taxon>
        <taxon>Bdellovibrionia</taxon>
        <taxon>Bdellovibrionales</taxon>
        <taxon>Pseudobdellovibrionaceae</taxon>
        <taxon>Micavibrio</taxon>
    </lineage>
</organism>
<reference evidence="1 2" key="1">
    <citation type="journal article" date="2011" name="BMC Genomics">
        <title>Genomic insights into an obligate epibiotic bacterial predator: Micavibrio aeruginosavorus ARL-13.</title>
        <authorList>
            <person name="Wang Z."/>
            <person name="Kadouri D."/>
            <person name="Wu M."/>
        </authorList>
    </citation>
    <scope>NUCLEOTIDE SEQUENCE [LARGE SCALE GENOMIC DNA]</scope>
    <source>
        <strain evidence="1 2">ARL-13</strain>
    </source>
</reference>